<feature type="compositionally biased region" description="Basic and acidic residues" evidence="2">
    <location>
        <begin position="541"/>
        <end position="569"/>
    </location>
</feature>
<protein>
    <submittedName>
        <fullName evidence="3">Uncharacterized protein</fullName>
    </submittedName>
</protein>
<evidence type="ECO:0000313" key="3">
    <source>
        <dbReference type="EMBL" id="GMH23400.1"/>
    </source>
</evidence>
<dbReference type="EMBL" id="BSYO01000026">
    <property type="protein sequence ID" value="GMH23400.1"/>
    <property type="molecule type" value="Genomic_DNA"/>
</dbReference>
<dbReference type="PANTHER" id="PTHR21531">
    <property type="entry name" value="LOW-TEMPERATURE VIABILITY PROTEIN LTV1-RELATED"/>
    <property type="match status" value="1"/>
</dbReference>
<comment type="caution">
    <text evidence="3">The sequence shown here is derived from an EMBL/GenBank/DDBJ whole genome shotgun (WGS) entry which is preliminary data.</text>
</comment>
<dbReference type="InterPro" id="IPR007307">
    <property type="entry name" value="Ltv1"/>
</dbReference>
<dbReference type="GO" id="GO:0042274">
    <property type="term" value="P:ribosomal small subunit biogenesis"/>
    <property type="evidence" value="ECO:0007669"/>
    <property type="project" value="InterPro"/>
</dbReference>
<keyword evidence="4" id="KW-1185">Reference proteome</keyword>
<evidence type="ECO:0000313" key="4">
    <source>
        <dbReference type="Proteomes" id="UP001279734"/>
    </source>
</evidence>
<accession>A0AAD3Y0V8</accession>
<dbReference type="GO" id="GO:0005829">
    <property type="term" value="C:cytosol"/>
    <property type="evidence" value="ECO:0007669"/>
    <property type="project" value="TreeGrafter"/>
</dbReference>
<proteinExistence type="inferred from homology"/>
<dbReference type="GO" id="GO:0005634">
    <property type="term" value="C:nucleus"/>
    <property type="evidence" value="ECO:0007669"/>
    <property type="project" value="TreeGrafter"/>
</dbReference>
<reference evidence="3" key="1">
    <citation type="submission" date="2023-05" db="EMBL/GenBank/DDBJ databases">
        <title>Nepenthes gracilis genome sequencing.</title>
        <authorList>
            <person name="Fukushima K."/>
        </authorList>
    </citation>
    <scope>NUCLEOTIDE SEQUENCE</scope>
    <source>
        <strain evidence="3">SING2019-196</strain>
    </source>
</reference>
<dbReference type="GO" id="GO:0000056">
    <property type="term" value="P:ribosomal small subunit export from nucleus"/>
    <property type="evidence" value="ECO:0007669"/>
    <property type="project" value="TreeGrafter"/>
</dbReference>
<name>A0AAD3Y0V8_NEPGR</name>
<feature type="region of interest" description="Disordered" evidence="2">
    <location>
        <begin position="536"/>
        <end position="572"/>
    </location>
</feature>
<comment type="similarity">
    <text evidence="1">Belongs to the LTV1 family.</text>
</comment>
<evidence type="ECO:0000256" key="2">
    <source>
        <dbReference type="SAM" id="MobiDB-lite"/>
    </source>
</evidence>
<gene>
    <name evidence="3" type="ORF">Nepgr_025243</name>
</gene>
<organism evidence="3 4">
    <name type="scientific">Nepenthes gracilis</name>
    <name type="common">Slender pitcher plant</name>
    <dbReference type="NCBI Taxonomy" id="150966"/>
    <lineage>
        <taxon>Eukaryota</taxon>
        <taxon>Viridiplantae</taxon>
        <taxon>Streptophyta</taxon>
        <taxon>Embryophyta</taxon>
        <taxon>Tracheophyta</taxon>
        <taxon>Spermatophyta</taxon>
        <taxon>Magnoliopsida</taxon>
        <taxon>eudicotyledons</taxon>
        <taxon>Gunneridae</taxon>
        <taxon>Pentapetalae</taxon>
        <taxon>Caryophyllales</taxon>
        <taxon>Nepenthaceae</taxon>
        <taxon>Nepenthes</taxon>
    </lineage>
</organism>
<dbReference type="AlphaFoldDB" id="A0AAD3Y0V8"/>
<sequence>MFVGVDSVVSTASVATIFEIAIMSLLEELLLAEGSVKLDTPILLTVSSAHRHPSHSRRSNADADADADAYAMGNRKFIDKKKAATFQLLSRDTSDLIYANEPGSDRVFVRVDRNNVSFTGFEESHDNHSNYGGFVDDPNSIFADSPDDKDAEEFAGQDRLLLQSSMELTPLPDHIRREILELGFQDDGYNYLIHLREIKNSGGGSVYYHNPKAKFDRLPLDIKAYDASRVRISEENADTNDRTMYSVAEKTVNVRIQKAVDPEIEALLNETKSQFDSDVEDLEEDFVVRANLPEEGADIVAVRSLNLVGKPETVINAAYSRGSNGILADAGNHPMNIEGGNTDEKLRVRRLLDDQFDLLELQEYGADSDDDHGDTLANEDESLAEKLNSVLKGHKGDSLQLDDNYRAPAEFLHCDEISKDEETVKSAADVLRRCAEYAANYENTDEDDHEVIISEESSDESEAWDCETIITTYSNLDNHPGRIGVPEIIRKNKLAETVSGTLKSSNKNVISLHGKVKLPVDYLPQGRKATKEKVKVVAKSEQPKSRQHAQESKEEKKGRKAAVKEERREARHMKKEIKELYRCQAKHAQKVAAVSGPSSIHLI</sequence>
<dbReference type="GO" id="GO:0030688">
    <property type="term" value="C:preribosome, small subunit precursor"/>
    <property type="evidence" value="ECO:0007669"/>
    <property type="project" value="TreeGrafter"/>
</dbReference>
<dbReference type="PANTHER" id="PTHR21531:SF0">
    <property type="entry name" value="PROTEIN LTV1 HOMOLOG"/>
    <property type="match status" value="1"/>
</dbReference>
<dbReference type="Proteomes" id="UP001279734">
    <property type="component" value="Unassembled WGS sequence"/>
</dbReference>
<evidence type="ECO:0000256" key="1">
    <source>
        <dbReference type="ARBA" id="ARBA00009078"/>
    </source>
</evidence>